<feature type="transmembrane region" description="Helical" evidence="9">
    <location>
        <begin position="157"/>
        <end position="175"/>
    </location>
</feature>
<dbReference type="Gene3D" id="1.10.3080.10">
    <property type="entry name" value="Clc chloride channel"/>
    <property type="match status" value="1"/>
</dbReference>
<evidence type="ECO:0000256" key="2">
    <source>
        <dbReference type="ARBA" id="ARBA00022448"/>
    </source>
</evidence>
<evidence type="ECO:0000313" key="11">
    <source>
        <dbReference type="Proteomes" id="UP000002748"/>
    </source>
</evidence>
<gene>
    <name evidence="10" type="ORF">A1Q1_03766</name>
</gene>
<protein>
    <submittedName>
        <fullName evidence="10">Chloride channel, Gef1p</fullName>
    </submittedName>
</protein>
<organism evidence="10 11">
    <name type="scientific">Trichosporon asahii var. asahii (strain ATCC 90039 / CBS 2479 / JCM 2466 / KCTC 7840 / NBRC 103889/ NCYC 2677 / UAMH 7654)</name>
    <name type="common">Yeast</name>
    <dbReference type="NCBI Taxonomy" id="1186058"/>
    <lineage>
        <taxon>Eukaryota</taxon>
        <taxon>Fungi</taxon>
        <taxon>Dikarya</taxon>
        <taxon>Basidiomycota</taxon>
        <taxon>Agaricomycotina</taxon>
        <taxon>Tremellomycetes</taxon>
        <taxon>Trichosporonales</taxon>
        <taxon>Trichosporonaceae</taxon>
        <taxon>Trichosporon</taxon>
    </lineage>
</organism>
<evidence type="ECO:0000256" key="7">
    <source>
        <dbReference type="ARBA" id="ARBA00023214"/>
    </source>
</evidence>
<dbReference type="VEuPathDB" id="FungiDB:A1Q1_03766"/>
<dbReference type="GO" id="GO:0005886">
    <property type="term" value="C:plasma membrane"/>
    <property type="evidence" value="ECO:0007669"/>
    <property type="project" value="TreeGrafter"/>
</dbReference>
<feature type="transmembrane region" description="Helical" evidence="9">
    <location>
        <begin position="90"/>
        <end position="115"/>
    </location>
</feature>
<dbReference type="OrthoDB" id="44789at2759"/>
<keyword evidence="4 9" id="KW-1133">Transmembrane helix</keyword>
<evidence type="ECO:0000313" key="10">
    <source>
        <dbReference type="EMBL" id="EJT47428.1"/>
    </source>
</evidence>
<dbReference type="RefSeq" id="XP_014178596.1">
    <property type="nucleotide sequence ID" value="XM_014323121.1"/>
</dbReference>
<dbReference type="PANTHER" id="PTHR45711:SF9">
    <property type="entry name" value="ANION_PROTON EXCHANGE TRANSPORTER GEF1"/>
    <property type="match status" value="1"/>
</dbReference>
<comment type="subcellular location">
    <subcellularLocation>
        <location evidence="1">Membrane</location>
        <topology evidence="1">Multi-pass membrane protein</topology>
    </subcellularLocation>
</comment>
<evidence type="ECO:0000256" key="9">
    <source>
        <dbReference type="SAM" id="Phobius"/>
    </source>
</evidence>
<dbReference type="GO" id="GO:0000324">
    <property type="term" value="C:fungal-type vacuole"/>
    <property type="evidence" value="ECO:0007669"/>
    <property type="project" value="TreeGrafter"/>
</dbReference>
<dbReference type="GO" id="GO:0006879">
    <property type="term" value="P:intracellular iron ion homeostasis"/>
    <property type="evidence" value="ECO:0007669"/>
    <property type="project" value="TreeGrafter"/>
</dbReference>
<evidence type="ECO:0000256" key="1">
    <source>
        <dbReference type="ARBA" id="ARBA00004141"/>
    </source>
</evidence>
<dbReference type="GO" id="GO:0005247">
    <property type="term" value="F:voltage-gated chloride channel activity"/>
    <property type="evidence" value="ECO:0007669"/>
    <property type="project" value="TreeGrafter"/>
</dbReference>
<feature type="transmembrane region" description="Helical" evidence="9">
    <location>
        <begin position="373"/>
        <end position="395"/>
    </location>
</feature>
<dbReference type="InterPro" id="IPR001807">
    <property type="entry name" value="ClC"/>
</dbReference>
<dbReference type="GO" id="GO:0006878">
    <property type="term" value="P:intracellular copper ion homeostasis"/>
    <property type="evidence" value="ECO:0007669"/>
    <property type="project" value="TreeGrafter"/>
</dbReference>
<sequence length="397" mass="43711">MSYPPSNQPDNAPGDSREASFTPAVAQVPDEIELDQISTVDWIQDSLRDRNPKTYLPKPGSVLERLENLEGAPGAVWRGLRRAFREGESYVVLTLVGAIIGVISALMSILTGWLADYRLGHCTNGWYLGRKFCCLEIAEDGGCDEWHDWGSFPPLPWLAYIFFAPLSIGSGLAVGKEGPSVHVASCVGNVVGRLFPRYKASHSVAVAFGSPIGGVLFSIEEMNQTFSVRTMWRSFVCALSMDPFRTGKLVLFQVSYDRDWHYFEIPAYILLGIFGFNIQMAAFRRKHLANRGVAEAVTLAVLTAVISYLNRFLRIDMTEMMSILFRECEGGGDHDGLCQASSQWSMVWSLLLATVLRIGFIIISYGSKVPAGIFVPSMAVGATFGRAVGIVMKAIEQ</sequence>
<dbReference type="KEGG" id="tasa:A1Q1_03766"/>
<comment type="caution">
    <text evidence="10">The sequence shown here is derived from an EMBL/GenBank/DDBJ whole genome shotgun (WGS) entry which is preliminary data.</text>
</comment>
<feature type="compositionally biased region" description="Polar residues" evidence="8">
    <location>
        <begin position="1"/>
        <end position="10"/>
    </location>
</feature>
<dbReference type="PANTHER" id="PTHR45711">
    <property type="entry name" value="CHLORIDE CHANNEL PROTEIN"/>
    <property type="match status" value="1"/>
</dbReference>
<evidence type="ECO:0000256" key="5">
    <source>
        <dbReference type="ARBA" id="ARBA00023065"/>
    </source>
</evidence>
<feature type="transmembrane region" description="Helical" evidence="9">
    <location>
        <begin position="296"/>
        <end position="313"/>
    </location>
</feature>
<evidence type="ECO:0000256" key="4">
    <source>
        <dbReference type="ARBA" id="ARBA00022989"/>
    </source>
</evidence>
<keyword evidence="2" id="KW-0813">Transport</keyword>
<dbReference type="SUPFAM" id="SSF81340">
    <property type="entry name" value="Clc chloride channel"/>
    <property type="match status" value="1"/>
</dbReference>
<proteinExistence type="predicted"/>
<evidence type="ECO:0000256" key="8">
    <source>
        <dbReference type="SAM" id="MobiDB-lite"/>
    </source>
</evidence>
<dbReference type="GO" id="GO:0005794">
    <property type="term" value="C:Golgi apparatus"/>
    <property type="evidence" value="ECO:0007669"/>
    <property type="project" value="TreeGrafter"/>
</dbReference>
<dbReference type="GO" id="GO:0005769">
    <property type="term" value="C:early endosome"/>
    <property type="evidence" value="ECO:0007669"/>
    <property type="project" value="TreeGrafter"/>
</dbReference>
<feature type="region of interest" description="Disordered" evidence="8">
    <location>
        <begin position="1"/>
        <end position="23"/>
    </location>
</feature>
<keyword evidence="5" id="KW-0406">Ion transport</keyword>
<evidence type="ECO:0000256" key="6">
    <source>
        <dbReference type="ARBA" id="ARBA00023136"/>
    </source>
</evidence>
<keyword evidence="7" id="KW-0868">Chloride</keyword>
<dbReference type="HOGENOM" id="CLU_003181_2_1_1"/>
<dbReference type="EMBL" id="ALBS01000249">
    <property type="protein sequence ID" value="EJT47428.1"/>
    <property type="molecule type" value="Genomic_DNA"/>
</dbReference>
<feature type="transmembrane region" description="Helical" evidence="9">
    <location>
        <begin position="347"/>
        <end position="367"/>
    </location>
</feature>
<dbReference type="InterPro" id="IPR014743">
    <property type="entry name" value="Cl-channel_core"/>
</dbReference>
<evidence type="ECO:0000256" key="3">
    <source>
        <dbReference type="ARBA" id="ARBA00022692"/>
    </source>
</evidence>
<dbReference type="GeneID" id="25987279"/>
<accession>J5QHU9</accession>
<feature type="transmembrane region" description="Helical" evidence="9">
    <location>
        <begin position="265"/>
        <end position="284"/>
    </location>
</feature>
<keyword evidence="3 9" id="KW-0812">Transmembrane</keyword>
<dbReference type="GO" id="GO:0005783">
    <property type="term" value="C:endoplasmic reticulum"/>
    <property type="evidence" value="ECO:0007669"/>
    <property type="project" value="TreeGrafter"/>
</dbReference>
<keyword evidence="6 9" id="KW-0472">Membrane</keyword>
<dbReference type="Pfam" id="PF00654">
    <property type="entry name" value="Voltage_CLC"/>
    <property type="match status" value="1"/>
</dbReference>
<name>J5QHU9_TRIAS</name>
<reference evidence="10 11" key="1">
    <citation type="journal article" date="2012" name="Eukaryot. Cell">
        <title>Draft genome sequence of CBS 2479, the standard type strain of Trichosporon asahii.</title>
        <authorList>
            <person name="Yang R.Y."/>
            <person name="Li H.T."/>
            <person name="Zhu H."/>
            <person name="Zhou G.P."/>
            <person name="Wang M."/>
            <person name="Wang L."/>
        </authorList>
    </citation>
    <scope>NUCLEOTIDE SEQUENCE [LARGE SCALE GENOMIC DNA]</scope>
    <source>
        <strain evidence="11">ATCC 90039 / CBS 2479 / JCM 2466 / KCTC 7840 / NCYC 2677 / UAMH 7654</strain>
    </source>
</reference>
<dbReference type="AlphaFoldDB" id="J5QHU9"/>
<dbReference type="Proteomes" id="UP000002748">
    <property type="component" value="Unassembled WGS sequence"/>
</dbReference>